<dbReference type="Proteomes" id="UP000238375">
    <property type="component" value="Unassembled WGS sequence"/>
</dbReference>
<comment type="caution">
    <text evidence="1">The sequence shown here is derived from an EMBL/GenBank/DDBJ whole genome shotgun (WGS) entry which is preliminary data.</text>
</comment>
<proteinExistence type="predicted"/>
<name>A0A2T0SNH9_9BACT</name>
<accession>A0A2T0SNH9</accession>
<dbReference type="OrthoDB" id="1121502at2"/>
<dbReference type="SUPFAM" id="SSF160574">
    <property type="entry name" value="BT0923-like"/>
    <property type="match status" value="1"/>
</dbReference>
<gene>
    <name evidence="1" type="ORF">CLV58_11541</name>
</gene>
<dbReference type="RefSeq" id="WP_106139103.1">
    <property type="nucleotide sequence ID" value="NZ_PVTE01000015.1"/>
</dbReference>
<evidence type="ECO:0000313" key="1">
    <source>
        <dbReference type="EMBL" id="PRY34958.1"/>
    </source>
</evidence>
<keyword evidence="2" id="KW-1185">Reference proteome</keyword>
<reference evidence="1 2" key="1">
    <citation type="submission" date="2018-03" db="EMBL/GenBank/DDBJ databases">
        <title>Genomic Encyclopedia of Archaeal and Bacterial Type Strains, Phase II (KMG-II): from individual species to whole genera.</title>
        <authorList>
            <person name="Goeker M."/>
        </authorList>
    </citation>
    <scope>NUCLEOTIDE SEQUENCE [LARGE SCALE GENOMIC DNA]</scope>
    <source>
        <strain evidence="1 2">DSM 28354</strain>
    </source>
</reference>
<evidence type="ECO:0000313" key="2">
    <source>
        <dbReference type="Proteomes" id="UP000238375"/>
    </source>
</evidence>
<protein>
    <submittedName>
        <fullName evidence="1">Uncharacterized protein</fullName>
    </submittedName>
</protein>
<dbReference type="AlphaFoldDB" id="A0A2T0SNH9"/>
<sequence>MKTYVIVSALLLGATFTDGSAQSSSTNRVPRTVKTAFTNTYATARQVKWDREGKDWEVSFTLNGEKKSALFNPDGQQTELETEISVAKLPQSVRSYMDGQKKPIVEAAEITDAMGKRYYEAESGGKDYLFTAEGKPVKKIGQ</sequence>
<dbReference type="Gene3D" id="3.10.450.360">
    <property type="match status" value="1"/>
</dbReference>
<organism evidence="1 2">
    <name type="scientific">Spirosoma oryzae</name>
    <dbReference type="NCBI Taxonomy" id="1469603"/>
    <lineage>
        <taxon>Bacteria</taxon>
        <taxon>Pseudomonadati</taxon>
        <taxon>Bacteroidota</taxon>
        <taxon>Cytophagia</taxon>
        <taxon>Cytophagales</taxon>
        <taxon>Cytophagaceae</taxon>
        <taxon>Spirosoma</taxon>
    </lineage>
</organism>
<dbReference type="EMBL" id="PVTE01000015">
    <property type="protein sequence ID" value="PRY34958.1"/>
    <property type="molecule type" value="Genomic_DNA"/>
</dbReference>